<evidence type="ECO:0000256" key="1">
    <source>
        <dbReference type="ARBA" id="ARBA00008779"/>
    </source>
</evidence>
<proteinExistence type="inferred from homology"/>
<feature type="chain" id="PRO_5020341047" evidence="5">
    <location>
        <begin position="23"/>
        <end position="633"/>
    </location>
</feature>
<dbReference type="AlphaFoldDB" id="A0A4Q6XM46"/>
<dbReference type="Gene3D" id="3.40.720.10">
    <property type="entry name" value="Alkaline Phosphatase, subunit A"/>
    <property type="match status" value="1"/>
</dbReference>
<dbReference type="CDD" id="cd16027">
    <property type="entry name" value="SGSH"/>
    <property type="match status" value="1"/>
</dbReference>
<dbReference type="InterPro" id="IPR016024">
    <property type="entry name" value="ARM-type_fold"/>
</dbReference>
<evidence type="ECO:0000256" key="5">
    <source>
        <dbReference type="SAM" id="SignalP"/>
    </source>
</evidence>
<comment type="similarity">
    <text evidence="1">Belongs to the sulfatase family.</text>
</comment>
<dbReference type="InterPro" id="IPR000917">
    <property type="entry name" value="Sulfatase_N"/>
</dbReference>
<reference evidence="7 8" key="1">
    <citation type="submission" date="2019-02" db="EMBL/GenBank/DDBJ databases">
        <authorList>
            <person name="Li Y."/>
        </authorList>
    </citation>
    <scope>NUCLEOTIDE SEQUENCE [LARGE SCALE GENOMIC DNA]</scope>
    <source>
        <strain evidence="7 8">30C10-4-7</strain>
    </source>
</reference>
<dbReference type="SUPFAM" id="SSF48371">
    <property type="entry name" value="ARM repeat"/>
    <property type="match status" value="1"/>
</dbReference>
<dbReference type="InterPro" id="IPR011989">
    <property type="entry name" value="ARM-like"/>
</dbReference>
<evidence type="ECO:0000313" key="7">
    <source>
        <dbReference type="EMBL" id="RZF58304.1"/>
    </source>
</evidence>
<dbReference type="Gene3D" id="1.25.10.10">
    <property type="entry name" value="Leucine-rich Repeat Variant"/>
    <property type="match status" value="1"/>
</dbReference>
<keyword evidence="4" id="KW-0106">Calcium</keyword>
<keyword evidence="5" id="KW-0732">Signal</keyword>
<dbReference type="Proteomes" id="UP000292855">
    <property type="component" value="Unassembled WGS sequence"/>
</dbReference>
<dbReference type="PANTHER" id="PTHR42693">
    <property type="entry name" value="ARYLSULFATASE FAMILY MEMBER"/>
    <property type="match status" value="1"/>
</dbReference>
<gene>
    <name evidence="7" type="ORF">EWE74_16935</name>
</gene>
<dbReference type="GO" id="GO:0046872">
    <property type="term" value="F:metal ion binding"/>
    <property type="evidence" value="ECO:0007669"/>
    <property type="project" value="UniProtKB-KW"/>
</dbReference>
<keyword evidence="2" id="KW-0479">Metal-binding</keyword>
<dbReference type="GO" id="GO:0004065">
    <property type="term" value="F:arylsulfatase activity"/>
    <property type="evidence" value="ECO:0007669"/>
    <property type="project" value="TreeGrafter"/>
</dbReference>
<dbReference type="InterPro" id="IPR050738">
    <property type="entry name" value="Sulfatase"/>
</dbReference>
<dbReference type="InterPro" id="IPR017850">
    <property type="entry name" value="Alkaline_phosphatase_core_sf"/>
</dbReference>
<accession>A0A4Q6XM46</accession>
<dbReference type="Pfam" id="PF13646">
    <property type="entry name" value="HEAT_2"/>
    <property type="match status" value="1"/>
</dbReference>
<dbReference type="PANTHER" id="PTHR42693:SF53">
    <property type="entry name" value="ENDO-4-O-SULFATASE"/>
    <property type="match status" value="1"/>
</dbReference>
<evidence type="ECO:0000256" key="3">
    <source>
        <dbReference type="ARBA" id="ARBA00022801"/>
    </source>
</evidence>
<dbReference type="OrthoDB" id="9789742at2"/>
<evidence type="ECO:0000259" key="6">
    <source>
        <dbReference type="Pfam" id="PF00884"/>
    </source>
</evidence>
<protein>
    <submittedName>
        <fullName evidence="7">Sulfatase</fullName>
    </submittedName>
</protein>
<organism evidence="7 8">
    <name type="scientific">Sphingobacterium corticibacterium</name>
    <dbReference type="NCBI Taxonomy" id="2484746"/>
    <lineage>
        <taxon>Bacteria</taxon>
        <taxon>Pseudomonadati</taxon>
        <taxon>Bacteroidota</taxon>
        <taxon>Sphingobacteriia</taxon>
        <taxon>Sphingobacteriales</taxon>
        <taxon>Sphingobacteriaceae</taxon>
        <taxon>Sphingobacterium</taxon>
    </lineage>
</organism>
<evidence type="ECO:0000313" key="8">
    <source>
        <dbReference type="Proteomes" id="UP000292855"/>
    </source>
</evidence>
<sequence length="633" mass="72241">MLRKITQSFLVCFLFGTSLVLSQQQTDRPNIIWIVSEDNSPFIGAYGDGYATTPNIDRLASEGVLFENAYCTAAVCAPSRSTLITGVYPPSVGTENMRSEYPLPAFLKLFPYYLREAGYYTSNNAKKDYNTVDQPEVWDESGRTATYANRKDGQPFFAVFNIEISHESSIFDNKTKERMLRQFGVEPPKELQQPDPPLRHHPDSIVLPPYHPETPEMRHDWALYYDKIEEMDAKVGSLLKELEEAGLAENTIVFYYGDNGGVLGRSKRFMYESGLRIPLIVRVPEKYRHLNPYGSDAVATRLVDFADFAPTVLQLSGISIPGYYQGKPFLGQHLEADDNDKELAFGFRGRMDERIDLVRTIRYGQYRYVRNFMPHRPYGQHIQFLWLAKSMASWEKAFNEGKLNETQARFFLPKPVEELYDVVKDPHNIHNLAQDPAYQGVLDSLRKKTYDLLVELNDVGFIPEGAAEALTKTTTLYDYARSDQYDVRKVLDVAWAASEQNSDKLPLLLKASAAADPVIRYWAATGLLILKHRNDDVYRALVRLSKDEVPYVRIVSAEALYGFERKEEAIPILIQELHSANNMVRLQALNALVSTQADELKPHEELLKSIVEKRETEYDVKAAQYLLTTKFGK</sequence>
<dbReference type="Pfam" id="PF00884">
    <property type="entry name" value="Sulfatase"/>
    <property type="match status" value="1"/>
</dbReference>
<dbReference type="EMBL" id="SGIT01000004">
    <property type="protein sequence ID" value="RZF58304.1"/>
    <property type="molecule type" value="Genomic_DNA"/>
</dbReference>
<dbReference type="InterPro" id="IPR024607">
    <property type="entry name" value="Sulfatase_CS"/>
</dbReference>
<dbReference type="RefSeq" id="WP_130142854.1">
    <property type="nucleotide sequence ID" value="NZ_SGIT01000004.1"/>
</dbReference>
<feature type="domain" description="Sulfatase N-terminal" evidence="6">
    <location>
        <begin position="29"/>
        <end position="318"/>
    </location>
</feature>
<evidence type="ECO:0000256" key="2">
    <source>
        <dbReference type="ARBA" id="ARBA00022723"/>
    </source>
</evidence>
<keyword evidence="3" id="KW-0378">Hydrolase</keyword>
<evidence type="ECO:0000256" key="4">
    <source>
        <dbReference type="ARBA" id="ARBA00022837"/>
    </source>
</evidence>
<feature type="signal peptide" evidence="5">
    <location>
        <begin position="1"/>
        <end position="22"/>
    </location>
</feature>
<comment type="caution">
    <text evidence="7">The sequence shown here is derived from an EMBL/GenBank/DDBJ whole genome shotgun (WGS) entry which is preliminary data.</text>
</comment>
<dbReference type="PROSITE" id="PS00523">
    <property type="entry name" value="SULFATASE_1"/>
    <property type="match status" value="1"/>
</dbReference>
<name>A0A4Q6XM46_9SPHI</name>
<dbReference type="SUPFAM" id="SSF53649">
    <property type="entry name" value="Alkaline phosphatase-like"/>
    <property type="match status" value="1"/>
</dbReference>
<keyword evidence="8" id="KW-1185">Reference proteome</keyword>